<accession>A0A0A1GV24</accession>
<dbReference type="RefSeq" id="WP_041094184.1">
    <property type="nucleotide sequence ID" value="NZ_AP014680.1"/>
</dbReference>
<comment type="function">
    <text evidence="7">F(1)F(0) ATP synthase produces ATP from ADP in the presence of a proton or sodium gradient. F-type ATPases consist of two structural domains, F(1) containing the extramembraneous catalytic core and F(0) containing the membrane proton channel, linked together by a central stalk and a peripheral stalk. During catalysis, ATP synthesis in the catalytic domain of F(1) is coupled via a rotary mechanism of the central stalk subunits to proton translocation.</text>
</comment>
<dbReference type="Pfam" id="PF00213">
    <property type="entry name" value="OSCP"/>
    <property type="match status" value="1"/>
</dbReference>
<dbReference type="SUPFAM" id="SSF47928">
    <property type="entry name" value="N-terminal domain of the delta subunit of the F1F0-ATP synthase"/>
    <property type="match status" value="1"/>
</dbReference>
<dbReference type="PRINTS" id="PR00125">
    <property type="entry name" value="ATPASEDELTA"/>
</dbReference>
<keyword evidence="7" id="KW-0139">CF(1)</keyword>
<keyword evidence="7" id="KW-1003">Cell membrane</keyword>
<dbReference type="Proteomes" id="UP000031620">
    <property type="component" value="Chromosome"/>
</dbReference>
<keyword evidence="5 7" id="KW-0472">Membrane</keyword>
<sequence length="180" mass="20254">MSLDKMTIANRYSKALFELVVEQDQLDETFEELVQLRQVFQTNTNLASVLAGAELALSEKQSLIQVLTDGASTVVANLIKMVFDYGRMDDMVAIIDEFERRYDARKQRVHANVVSAVKLDTTQKNQLVQTFAKRIGAKQVLLKEEVNPSILGGVIMSTENETFDGSLSSKIEQIRRLLVK</sequence>
<proteinExistence type="inferred from homology"/>
<dbReference type="EMBL" id="AP014680">
    <property type="protein sequence ID" value="BAP86107.1"/>
    <property type="molecule type" value="Genomic_DNA"/>
</dbReference>
<name>A0A0A1GV24_9LACO</name>
<keyword evidence="4 7" id="KW-0406">Ion transport</keyword>
<reference evidence="8 9" key="1">
    <citation type="submission" date="2014-11" db="EMBL/GenBank/DDBJ databases">
        <title>Complete genome sequence and analysis of Lactobacillus hokkaidonensis LOOC260T.</title>
        <authorList>
            <person name="Tanizawa Y."/>
            <person name="Tohno M."/>
            <person name="Kaminuma E."/>
            <person name="Nakamura Y."/>
            <person name="Arita M."/>
        </authorList>
    </citation>
    <scope>NUCLEOTIDE SEQUENCE [LARGE SCALE GENOMIC DNA]</scope>
    <source>
        <strain evidence="8 9">LOOC260</strain>
    </source>
</reference>
<dbReference type="STRING" id="1291742.LOOC260_115970"/>
<dbReference type="AlphaFoldDB" id="A0A0A1GV24"/>
<dbReference type="InterPro" id="IPR000711">
    <property type="entry name" value="ATPase_OSCP/dsu"/>
</dbReference>
<evidence type="ECO:0000313" key="9">
    <source>
        <dbReference type="Proteomes" id="UP000031620"/>
    </source>
</evidence>
<comment type="similarity">
    <text evidence="7">Belongs to the ATPase delta chain family.</text>
</comment>
<keyword evidence="6 7" id="KW-0066">ATP synthesis</keyword>
<comment type="function">
    <text evidence="7">This protein is part of the stalk that links CF(0) to CF(1). It either transmits conformational changes from CF(0) to CF(1) or is implicated in proton conduction.</text>
</comment>
<dbReference type="NCBIfam" id="TIGR01145">
    <property type="entry name" value="ATP_synt_delta"/>
    <property type="match status" value="1"/>
</dbReference>
<dbReference type="HAMAP" id="MF_01416">
    <property type="entry name" value="ATP_synth_delta_bact"/>
    <property type="match status" value="1"/>
</dbReference>
<dbReference type="GO" id="GO:0005886">
    <property type="term" value="C:plasma membrane"/>
    <property type="evidence" value="ECO:0007669"/>
    <property type="project" value="UniProtKB-SubCell"/>
</dbReference>
<evidence type="ECO:0000256" key="7">
    <source>
        <dbReference type="HAMAP-Rule" id="MF_01416"/>
    </source>
</evidence>
<evidence type="ECO:0000256" key="4">
    <source>
        <dbReference type="ARBA" id="ARBA00023065"/>
    </source>
</evidence>
<organism evidence="8 9">
    <name type="scientific">Paucilactobacillus hokkaidonensis JCM 18461</name>
    <dbReference type="NCBI Taxonomy" id="1291742"/>
    <lineage>
        <taxon>Bacteria</taxon>
        <taxon>Bacillati</taxon>
        <taxon>Bacillota</taxon>
        <taxon>Bacilli</taxon>
        <taxon>Lactobacillales</taxon>
        <taxon>Lactobacillaceae</taxon>
        <taxon>Paucilactobacillus</taxon>
    </lineage>
</organism>
<comment type="subcellular location">
    <subcellularLocation>
        <location evidence="7">Cell membrane</location>
        <topology evidence="7">Peripheral membrane protein</topology>
    </subcellularLocation>
    <subcellularLocation>
        <location evidence="1">Membrane</location>
    </subcellularLocation>
</comment>
<dbReference type="PANTHER" id="PTHR11910">
    <property type="entry name" value="ATP SYNTHASE DELTA CHAIN"/>
    <property type="match status" value="1"/>
</dbReference>
<dbReference type="KEGG" id="lho:LOOC260_115970"/>
<evidence type="ECO:0000313" key="8">
    <source>
        <dbReference type="EMBL" id="BAP86107.1"/>
    </source>
</evidence>
<dbReference type="GO" id="GO:0046933">
    <property type="term" value="F:proton-transporting ATP synthase activity, rotational mechanism"/>
    <property type="evidence" value="ECO:0007669"/>
    <property type="project" value="UniProtKB-UniRule"/>
</dbReference>
<dbReference type="InterPro" id="IPR026015">
    <property type="entry name" value="ATP_synth_OSCP/delta_N_sf"/>
</dbReference>
<gene>
    <name evidence="7 8" type="primary">atpH</name>
    <name evidence="8" type="ORF">LOOC260_115970</name>
</gene>
<dbReference type="Gene3D" id="1.10.520.20">
    <property type="entry name" value="N-terminal domain of the delta subunit of the F1F0-ATP synthase"/>
    <property type="match status" value="1"/>
</dbReference>
<dbReference type="GO" id="GO:0045259">
    <property type="term" value="C:proton-transporting ATP synthase complex"/>
    <property type="evidence" value="ECO:0007669"/>
    <property type="project" value="UniProtKB-KW"/>
</dbReference>
<evidence type="ECO:0000256" key="6">
    <source>
        <dbReference type="ARBA" id="ARBA00023310"/>
    </source>
</evidence>
<keyword evidence="3 7" id="KW-0375">Hydrogen ion transport</keyword>
<dbReference type="HOGENOM" id="CLU_085114_4_1_9"/>
<evidence type="ECO:0000256" key="5">
    <source>
        <dbReference type="ARBA" id="ARBA00023136"/>
    </source>
</evidence>
<evidence type="ECO:0000256" key="2">
    <source>
        <dbReference type="ARBA" id="ARBA00022448"/>
    </source>
</evidence>
<evidence type="ECO:0000256" key="1">
    <source>
        <dbReference type="ARBA" id="ARBA00004370"/>
    </source>
</evidence>
<keyword evidence="2 7" id="KW-0813">Transport</keyword>
<evidence type="ECO:0000256" key="3">
    <source>
        <dbReference type="ARBA" id="ARBA00022781"/>
    </source>
</evidence>
<protein>
    <recommendedName>
        <fullName evidence="7">ATP synthase subunit delta</fullName>
    </recommendedName>
    <alternativeName>
        <fullName evidence="7">ATP synthase F(1) sector subunit delta</fullName>
    </alternativeName>
    <alternativeName>
        <fullName evidence="7">F-type ATPase subunit delta</fullName>
        <shortName evidence="7">F-ATPase subunit delta</shortName>
    </alternativeName>
</protein>